<name>A0A3G9IRL1_9BACL</name>
<dbReference type="AlphaFoldDB" id="A0A3G9IRL1"/>
<protein>
    <submittedName>
        <fullName evidence="1">Uncharacterized protein</fullName>
    </submittedName>
</protein>
<keyword evidence="2" id="KW-1185">Reference proteome</keyword>
<gene>
    <name evidence="1" type="ORF">Back11_28520</name>
</gene>
<reference evidence="1 2" key="1">
    <citation type="submission" date="2018-11" db="EMBL/GenBank/DDBJ databases">
        <title>Complete genome sequence of Paenibacillus baekrokdamisoli strain KCTC 33723.</title>
        <authorList>
            <person name="Kang S.W."/>
            <person name="Lee K.C."/>
            <person name="Kim K.K."/>
            <person name="Kim J.S."/>
            <person name="Kim D.S."/>
            <person name="Ko S.H."/>
            <person name="Yang S.H."/>
            <person name="Lee J.S."/>
        </authorList>
    </citation>
    <scope>NUCLEOTIDE SEQUENCE [LARGE SCALE GENOMIC DNA]</scope>
    <source>
        <strain evidence="1 2">KCTC 33723</strain>
    </source>
</reference>
<evidence type="ECO:0000313" key="1">
    <source>
        <dbReference type="EMBL" id="BBH21507.1"/>
    </source>
</evidence>
<dbReference type="Proteomes" id="UP000275368">
    <property type="component" value="Chromosome"/>
</dbReference>
<dbReference type="KEGG" id="pbk:Back11_28520"/>
<dbReference type="EMBL" id="AP019308">
    <property type="protein sequence ID" value="BBH21507.1"/>
    <property type="molecule type" value="Genomic_DNA"/>
</dbReference>
<accession>A0A3G9IRL1</accession>
<proteinExistence type="predicted"/>
<evidence type="ECO:0000313" key="2">
    <source>
        <dbReference type="Proteomes" id="UP000275368"/>
    </source>
</evidence>
<sequence length="86" mass="9930">MGSHGSSDGEKDGKIGFWVNDMAFCIYSAPDFRHKNKSYFYYCNIKGMFVANHLRKYCNTLLCDYEKRKQARPALAAVFCCIILKE</sequence>
<organism evidence="1 2">
    <name type="scientific">Paenibacillus baekrokdamisoli</name>
    <dbReference type="NCBI Taxonomy" id="1712516"/>
    <lineage>
        <taxon>Bacteria</taxon>
        <taxon>Bacillati</taxon>
        <taxon>Bacillota</taxon>
        <taxon>Bacilli</taxon>
        <taxon>Bacillales</taxon>
        <taxon>Paenibacillaceae</taxon>
        <taxon>Paenibacillus</taxon>
    </lineage>
</organism>